<keyword evidence="4" id="KW-1185">Reference proteome</keyword>
<comment type="similarity">
    <text evidence="1">Belongs to the LytR/CpsA/Psr (LCP) family.</text>
</comment>
<dbReference type="PANTHER" id="PTHR33392">
    <property type="entry name" value="POLYISOPRENYL-TEICHOIC ACID--PEPTIDOGLYCAN TEICHOIC ACID TRANSFERASE TAGU"/>
    <property type="match status" value="1"/>
</dbReference>
<accession>A0A8J3LQ27</accession>
<reference evidence="3" key="1">
    <citation type="submission" date="2021-01" db="EMBL/GenBank/DDBJ databases">
        <title>Whole genome shotgun sequence of Planosporangium flavigriseum NBRC 105377.</title>
        <authorList>
            <person name="Komaki H."/>
            <person name="Tamura T."/>
        </authorList>
    </citation>
    <scope>NUCLEOTIDE SEQUENCE</scope>
    <source>
        <strain evidence="3">NBRC 105377</strain>
    </source>
</reference>
<dbReference type="PANTHER" id="PTHR33392:SF6">
    <property type="entry name" value="POLYISOPRENYL-TEICHOIC ACID--PEPTIDOGLYCAN TEICHOIC ACID TRANSFERASE TAGU"/>
    <property type="match status" value="1"/>
</dbReference>
<gene>
    <name evidence="3" type="ORF">Pfl04_03380</name>
</gene>
<dbReference type="EMBL" id="BONU01000002">
    <property type="protein sequence ID" value="GIG71934.1"/>
    <property type="molecule type" value="Genomic_DNA"/>
</dbReference>
<dbReference type="InterPro" id="IPR050922">
    <property type="entry name" value="LytR/CpsA/Psr_CW_biosynth"/>
</dbReference>
<dbReference type="Gene3D" id="3.40.630.190">
    <property type="entry name" value="LCP protein"/>
    <property type="match status" value="1"/>
</dbReference>
<name>A0A8J3LQ27_9ACTN</name>
<dbReference type="Pfam" id="PF03816">
    <property type="entry name" value="LytR_cpsA_psr"/>
    <property type="match status" value="1"/>
</dbReference>
<evidence type="ECO:0000313" key="3">
    <source>
        <dbReference type="EMBL" id="GIG71934.1"/>
    </source>
</evidence>
<proteinExistence type="inferred from homology"/>
<evidence type="ECO:0000256" key="1">
    <source>
        <dbReference type="ARBA" id="ARBA00006068"/>
    </source>
</evidence>
<dbReference type="Proteomes" id="UP000653674">
    <property type="component" value="Unassembled WGS sequence"/>
</dbReference>
<comment type="caution">
    <text evidence="3">The sequence shown here is derived from an EMBL/GenBank/DDBJ whole genome shotgun (WGS) entry which is preliminary data.</text>
</comment>
<evidence type="ECO:0000259" key="2">
    <source>
        <dbReference type="Pfam" id="PF03816"/>
    </source>
</evidence>
<dbReference type="AlphaFoldDB" id="A0A8J3LQ27"/>
<protein>
    <submittedName>
        <fullName evidence="3">Transcriptional regulator</fullName>
    </submittedName>
</protein>
<feature type="domain" description="Cell envelope-related transcriptional attenuator" evidence="2">
    <location>
        <begin position="70"/>
        <end position="223"/>
    </location>
</feature>
<sequence length="322" mass="34950">MLALLLVAGLGAGGAYLYYRNLDSGLQRTDAFSKVAGKRPDAAVPGAQNILLLGSDSRDPDNKAKPGQWRTDTMILMHVDANHQKAYLISIPRDLYVYIPTSPTNPEFGDTNEKINAAFAWGGVPLTVQTIEGFSGVHIDHVVLVDFGGFQQVTDALGGVDMNIEQDITSIHAPHRQFKKGLQHLNGAEALDYVRQRYQFVEGDFARMRHQQQFIKALLDKATSSGTLSNPLKLHSFLSAVTNAMTVDNGFSLASTGWAFRNMSSTDLTFLTSPNLGSETRRGESVIISDKAKALSLYDAVAQDKVADWIAQNGPSVVKPGG</sequence>
<dbReference type="InterPro" id="IPR004474">
    <property type="entry name" value="LytR_CpsA_psr"/>
</dbReference>
<organism evidence="3 4">
    <name type="scientific">Planosporangium flavigriseum</name>
    <dbReference type="NCBI Taxonomy" id="373681"/>
    <lineage>
        <taxon>Bacteria</taxon>
        <taxon>Bacillati</taxon>
        <taxon>Actinomycetota</taxon>
        <taxon>Actinomycetes</taxon>
        <taxon>Micromonosporales</taxon>
        <taxon>Micromonosporaceae</taxon>
        <taxon>Planosporangium</taxon>
    </lineage>
</organism>
<dbReference type="NCBIfam" id="TIGR00350">
    <property type="entry name" value="lytR_cpsA_psr"/>
    <property type="match status" value="1"/>
</dbReference>
<evidence type="ECO:0000313" key="4">
    <source>
        <dbReference type="Proteomes" id="UP000653674"/>
    </source>
</evidence>